<evidence type="ECO:0000259" key="10">
    <source>
        <dbReference type="PROSITE" id="PS50853"/>
    </source>
</evidence>
<feature type="compositionally biased region" description="Low complexity" evidence="9">
    <location>
        <begin position="190"/>
        <end position="246"/>
    </location>
</feature>
<feature type="domain" description="Fibronectin type-III" evidence="10">
    <location>
        <begin position="254"/>
        <end position="344"/>
    </location>
</feature>
<dbReference type="SUPFAM" id="SSF54556">
    <property type="entry name" value="Chitinase insertion domain"/>
    <property type="match status" value="1"/>
</dbReference>
<dbReference type="PANTHER" id="PTHR11177:SF317">
    <property type="entry name" value="CHITINASE 12-RELATED"/>
    <property type="match status" value="1"/>
</dbReference>
<comment type="similarity">
    <text evidence="2">Belongs to the glycosyl hydrolase 18 family. Chitinase class II subfamily.</text>
</comment>
<dbReference type="SMART" id="SM00060">
    <property type="entry name" value="FN3"/>
    <property type="match status" value="1"/>
</dbReference>
<keyword evidence="6 8" id="KW-0326">Glycosidase</keyword>
<dbReference type="InterPro" id="IPR029070">
    <property type="entry name" value="Chitinase_insertion_sf"/>
</dbReference>
<dbReference type="Gene3D" id="3.10.50.10">
    <property type="match status" value="1"/>
</dbReference>
<keyword evidence="7" id="KW-0624">Polysaccharide degradation</keyword>
<dbReference type="CDD" id="cd06548">
    <property type="entry name" value="GH18_chitinase"/>
    <property type="match status" value="1"/>
</dbReference>
<proteinExistence type="inferred from homology"/>
<keyword evidence="4 8" id="KW-0378">Hydrolase</keyword>
<dbReference type="PROSITE" id="PS50853">
    <property type="entry name" value="FN3"/>
    <property type="match status" value="1"/>
</dbReference>
<dbReference type="SUPFAM" id="SSF49785">
    <property type="entry name" value="Galactose-binding domain-like"/>
    <property type="match status" value="1"/>
</dbReference>
<dbReference type="EMBL" id="PYBW01000113">
    <property type="protein sequence ID" value="PYC71020.1"/>
    <property type="molecule type" value="Genomic_DNA"/>
</dbReference>
<dbReference type="Pfam" id="PF00704">
    <property type="entry name" value="Glyco_hydro_18"/>
    <property type="match status" value="1"/>
</dbReference>
<dbReference type="AlphaFoldDB" id="A0A2V4MVL3"/>
<evidence type="ECO:0000256" key="1">
    <source>
        <dbReference type="ARBA" id="ARBA00000822"/>
    </source>
</evidence>
<reference evidence="12 13" key="1">
    <citation type="submission" date="2018-03" db="EMBL/GenBank/DDBJ databases">
        <title>Bioinformatic expansion and discovery of thiopeptide antibiotics.</title>
        <authorList>
            <person name="Schwalen C.J."/>
            <person name="Hudson G.A."/>
            <person name="Mitchell D.A."/>
        </authorList>
    </citation>
    <scope>NUCLEOTIDE SEQUENCE [LARGE SCALE GENOMIC DNA]</scope>
    <source>
        <strain evidence="12 13">ATCC 21389</strain>
    </source>
</reference>
<dbReference type="GO" id="GO:0006032">
    <property type="term" value="P:chitin catabolic process"/>
    <property type="evidence" value="ECO:0007669"/>
    <property type="project" value="UniProtKB-KW"/>
</dbReference>
<dbReference type="SMART" id="SM00636">
    <property type="entry name" value="Glyco_18"/>
    <property type="match status" value="1"/>
</dbReference>
<evidence type="ECO:0000256" key="2">
    <source>
        <dbReference type="ARBA" id="ARBA00009121"/>
    </source>
</evidence>
<dbReference type="SUPFAM" id="SSF51445">
    <property type="entry name" value="(Trans)glycosidases"/>
    <property type="match status" value="1"/>
</dbReference>
<dbReference type="PROSITE" id="PS51910">
    <property type="entry name" value="GH18_2"/>
    <property type="match status" value="1"/>
</dbReference>
<keyword evidence="13" id="KW-1185">Reference proteome</keyword>
<evidence type="ECO:0000256" key="8">
    <source>
        <dbReference type="RuleBase" id="RU000489"/>
    </source>
</evidence>
<name>A0A2V4MVL3_9ACTN</name>
<dbReference type="InterPro" id="IPR050314">
    <property type="entry name" value="Glycosyl_Hydrlase_18"/>
</dbReference>
<dbReference type="Gene3D" id="2.60.40.10">
    <property type="entry name" value="Immunoglobulins"/>
    <property type="match status" value="1"/>
</dbReference>
<dbReference type="InterPro" id="IPR017853">
    <property type="entry name" value="GH"/>
</dbReference>
<sequence>MPERATAARPVERTQSARRPLRNATALATATALCAGAAGLTTLLGGSAGAASVNLLTNAGFETGNLSGWTCSAGLGSVTTSAPHSGSYALQAAASASDSAQCSQTVTVTPSTTYSLSGWLKGNYTYLGVSGSGTTDPSTWTSGAGWSNLNTTFTTGAATTSVTVYVHGWYGQGTYYADDLSLTGPGGGSTSASPSASSTSASPSASPTQSSSPTASASPTRSSSPSASPTQSATPTPTPTATATGGTAPGGDGLVSTPAGVTAVVHNNAVTLSWSGSTDGAQNGNVPAYYVYSGANLVATSMGTSVTVSSLLPNTAYTFTVQGYDKDGHASAQSAPVAATTGAAPSGAVKSAYFAQWGIYGNAYYPSSLAKTGAAAGLNTVTYAFENIDPTNLSCFETIKATDANESNPSAGDGGGDAFADYQKGYTGDISVDGTSDSWSQPIKGNFNQIRELKAKYPNLKFTVSLGGWTYSKYFSDVAASDASRKKFVSSCINMFIKGNLPTGVSGDASGGTGSGAGVFDGIDIDWEYPASAGGHTGNHYSAADTANYTALMAEFRNELDAYGASVGKHFLLTAALPSGQDKIANLQTDQLGKYLDYGNIMSYDMHGAWDATGPTNLQDPLYNSPNDPSKAIAPGTEKYTVDNGVNAFVNGDAAYGIKGGFPASKLVLGVPFYFRGWTGVPAGANSGLYSTATGPSAAQSTSQAAGVAFWKELVATGKTGAANVHWDPTTQSSWLYDGTNFFTGDTPQAITARGSYASTKGLGGIFAYSLEADDPSGTLVNAMTSSMK</sequence>
<protein>
    <recommendedName>
        <fullName evidence="3">chitinase</fullName>
        <ecNumber evidence="3">3.2.1.14</ecNumber>
    </recommendedName>
</protein>
<keyword evidence="7" id="KW-0119">Carbohydrate metabolism</keyword>
<dbReference type="OrthoDB" id="9775889at2"/>
<feature type="domain" description="GH18" evidence="11">
    <location>
        <begin position="348"/>
        <end position="789"/>
    </location>
</feature>
<dbReference type="InterPro" id="IPR008979">
    <property type="entry name" value="Galactose-bd-like_sf"/>
</dbReference>
<dbReference type="GO" id="GO:0008061">
    <property type="term" value="F:chitin binding"/>
    <property type="evidence" value="ECO:0007669"/>
    <property type="project" value="InterPro"/>
</dbReference>
<dbReference type="InterPro" id="IPR001579">
    <property type="entry name" value="Glyco_hydro_18_chit_AS"/>
</dbReference>
<dbReference type="GO" id="GO:0008843">
    <property type="term" value="F:endochitinase activity"/>
    <property type="evidence" value="ECO:0007669"/>
    <property type="project" value="UniProtKB-EC"/>
</dbReference>
<dbReference type="Gene3D" id="3.20.20.80">
    <property type="entry name" value="Glycosidases"/>
    <property type="match status" value="1"/>
</dbReference>
<dbReference type="Pfam" id="PF02018">
    <property type="entry name" value="CBM_4_9"/>
    <property type="match status" value="1"/>
</dbReference>
<dbReference type="Gene3D" id="2.60.120.260">
    <property type="entry name" value="Galactose-binding domain-like"/>
    <property type="match status" value="1"/>
</dbReference>
<evidence type="ECO:0000256" key="5">
    <source>
        <dbReference type="ARBA" id="ARBA00023024"/>
    </source>
</evidence>
<organism evidence="12 13">
    <name type="scientific">Streptomyces tateyamensis</name>
    <dbReference type="NCBI Taxonomy" id="565073"/>
    <lineage>
        <taxon>Bacteria</taxon>
        <taxon>Bacillati</taxon>
        <taxon>Actinomycetota</taxon>
        <taxon>Actinomycetes</taxon>
        <taxon>Kitasatosporales</taxon>
        <taxon>Streptomycetaceae</taxon>
        <taxon>Streptomyces</taxon>
    </lineage>
</organism>
<comment type="catalytic activity">
    <reaction evidence="1">
        <text>Random endo-hydrolysis of N-acetyl-beta-D-glucosaminide (1-&gt;4)-beta-linkages in chitin and chitodextrins.</text>
        <dbReference type="EC" id="3.2.1.14"/>
    </reaction>
</comment>
<evidence type="ECO:0000256" key="3">
    <source>
        <dbReference type="ARBA" id="ARBA00012729"/>
    </source>
</evidence>
<evidence type="ECO:0000259" key="11">
    <source>
        <dbReference type="PROSITE" id="PS51910"/>
    </source>
</evidence>
<dbReference type="EC" id="3.2.1.14" evidence="3"/>
<dbReference type="GO" id="GO:0000272">
    <property type="term" value="P:polysaccharide catabolic process"/>
    <property type="evidence" value="ECO:0007669"/>
    <property type="project" value="UniProtKB-KW"/>
</dbReference>
<evidence type="ECO:0000256" key="9">
    <source>
        <dbReference type="SAM" id="MobiDB-lite"/>
    </source>
</evidence>
<evidence type="ECO:0000313" key="13">
    <source>
        <dbReference type="Proteomes" id="UP000248039"/>
    </source>
</evidence>
<dbReference type="InterPro" id="IPR011583">
    <property type="entry name" value="Chitinase_II/V-like_cat"/>
</dbReference>
<dbReference type="InterPro" id="IPR013783">
    <property type="entry name" value="Ig-like_fold"/>
</dbReference>
<dbReference type="InterPro" id="IPR036116">
    <property type="entry name" value="FN3_sf"/>
</dbReference>
<dbReference type="SUPFAM" id="SSF49265">
    <property type="entry name" value="Fibronectin type III"/>
    <property type="match status" value="1"/>
</dbReference>
<dbReference type="PANTHER" id="PTHR11177">
    <property type="entry name" value="CHITINASE"/>
    <property type="match status" value="1"/>
</dbReference>
<gene>
    <name evidence="12" type="ORF">C7C46_26915</name>
</gene>
<evidence type="ECO:0000256" key="4">
    <source>
        <dbReference type="ARBA" id="ARBA00022801"/>
    </source>
</evidence>
<dbReference type="PROSITE" id="PS01095">
    <property type="entry name" value="GH18_1"/>
    <property type="match status" value="1"/>
</dbReference>
<dbReference type="InterPro" id="IPR001223">
    <property type="entry name" value="Glyco_hydro18_cat"/>
</dbReference>
<dbReference type="InterPro" id="IPR003305">
    <property type="entry name" value="CenC_carb-bd"/>
</dbReference>
<dbReference type="InterPro" id="IPR003961">
    <property type="entry name" value="FN3_dom"/>
</dbReference>
<dbReference type="Pfam" id="PF00041">
    <property type="entry name" value="fn3"/>
    <property type="match status" value="1"/>
</dbReference>
<accession>A0A2V4MVL3</accession>
<dbReference type="RefSeq" id="WP_110672532.1">
    <property type="nucleotide sequence ID" value="NZ_PYBW01000113.1"/>
</dbReference>
<dbReference type="CDD" id="cd00063">
    <property type="entry name" value="FN3"/>
    <property type="match status" value="1"/>
</dbReference>
<evidence type="ECO:0000256" key="6">
    <source>
        <dbReference type="ARBA" id="ARBA00023295"/>
    </source>
</evidence>
<feature type="region of interest" description="Disordered" evidence="9">
    <location>
        <begin position="185"/>
        <end position="255"/>
    </location>
</feature>
<dbReference type="Proteomes" id="UP000248039">
    <property type="component" value="Unassembled WGS sequence"/>
</dbReference>
<comment type="caution">
    <text evidence="12">The sequence shown here is derived from an EMBL/GenBank/DDBJ whole genome shotgun (WGS) entry which is preliminary data.</text>
</comment>
<evidence type="ECO:0000256" key="7">
    <source>
        <dbReference type="ARBA" id="ARBA00023326"/>
    </source>
</evidence>
<evidence type="ECO:0000313" key="12">
    <source>
        <dbReference type="EMBL" id="PYC71020.1"/>
    </source>
</evidence>
<keyword evidence="5" id="KW-0146">Chitin degradation</keyword>